<organism evidence="2 3">
    <name type="scientific">Paraconexibacter algicola</name>
    <dbReference type="NCBI Taxonomy" id="2133960"/>
    <lineage>
        <taxon>Bacteria</taxon>
        <taxon>Bacillati</taxon>
        <taxon>Actinomycetota</taxon>
        <taxon>Thermoleophilia</taxon>
        <taxon>Solirubrobacterales</taxon>
        <taxon>Paraconexibacteraceae</taxon>
        <taxon>Paraconexibacter</taxon>
    </lineage>
</organism>
<keyword evidence="3" id="KW-1185">Reference proteome</keyword>
<evidence type="ECO:0000313" key="3">
    <source>
        <dbReference type="Proteomes" id="UP000240739"/>
    </source>
</evidence>
<dbReference type="InterPro" id="IPR013022">
    <property type="entry name" value="Xyl_isomerase-like_TIM-brl"/>
</dbReference>
<dbReference type="InterPro" id="IPR036237">
    <property type="entry name" value="Xyl_isomerase-like_sf"/>
</dbReference>
<proteinExistence type="predicted"/>
<dbReference type="PANTHER" id="PTHR12110:SF21">
    <property type="entry name" value="XYLOSE ISOMERASE-LIKE TIM BARREL DOMAIN-CONTAINING PROTEIN"/>
    <property type="match status" value="1"/>
</dbReference>
<name>A0A2T4UMZ8_9ACTN</name>
<evidence type="ECO:0000259" key="1">
    <source>
        <dbReference type="Pfam" id="PF01261"/>
    </source>
</evidence>
<dbReference type="Pfam" id="PF01261">
    <property type="entry name" value="AP_endonuc_2"/>
    <property type="match status" value="1"/>
</dbReference>
<dbReference type="Gene3D" id="3.20.20.150">
    <property type="entry name" value="Divalent-metal-dependent TIM barrel enzymes"/>
    <property type="match status" value="1"/>
</dbReference>
<feature type="domain" description="Xylose isomerase-like TIM barrel" evidence="1">
    <location>
        <begin position="64"/>
        <end position="325"/>
    </location>
</feature>
<accession>A0A2T4UMZ8</accession>
<reference evidence="2 3" key="1">
    <citation type="submission" date="2018-03" db="EMBL/GenBank/DDBJ databases">
        <title>Aquarubrobacter algicola gen. nov., sp. nov., a novel actinobacterium isolated from shallow eutrophic lake during the end of cyanobacterial harmful algal blooms.</title>
        <authorList>
            <person name="Chun S.J."/>
        </authorList>
    </citation>
    <scope>NUCLEOTIDE SEQUENCE [LARGE SCALE GENOMIC DNA]</scope>
    <source>
        <strain evidence="2 3">Seoho-28</strain>
    </source>
</reference>
<dbReference type="PANTHER" id="PTHR12110">
    <property type="entry name" value="HYDROXYPYRUVATE ISOMERASE"/>
    <property type="match status" value="1"/>
</dbReference>
<dbReference type="EMBL" id="PYYB01000001">
    <property type="protein sequence ID" value="PTL60613.1"/>
    <property type="molecule type" value="Genomic_DNA"/>
</dbReference>
<comment type="caution">
    <text evidence="2">The sequence shown here is derived from an EMBL/GenBank/DDBJ whole genome shotgun (WGS) entry which is preliminary data.</text>
</comment>
<dbReference type="Proteomes" id="UP000240739">
    <property type="component" value="Unassembled WGS sequence"/>
</dbReference>
<evidence type="ECO:0000313" key="2">
    <source>
        <dbReference type="EMBL" id="PTL60613.1"/>
    </source>
</evidence>
<sequence>MGCEPGAPGVASMAGHTIFTARSPAGHGRPRSGEDARFMDLHARMGINVHRETWPTTAALKGIEASGFGWVQIHTPPKEMLCDRERLRLHARGVRAALEPTGLRLLLHGPDDLALGALDHDRAFDGLLDYAVEARAEIVVYHGLNHLDADGPAGERSRLRAEGEERALARLGKRAHALGVTVAVENLAPVFPGPPRLTHDPLRIHDLVRRLRNPSVGMLLDLGHAHVTSGLHGTDLEAVVARVAPEVVLFHVHDNLGARRHGLGFPGVDPLRLDLHLPPGAGTLPWDRVRDVLLAHRAPLMLEIEPSHRPASLPQLFEQSRAVLRGERPASVGIAAA</sequence>
<dbReference type="SUPFAM" id="SSF51658">
    <property type="entry name" value="Xylose isomerase-like"/>
    <property type="match status" value="1"/>
</dbReference>
<gene>
    <name evidence="2" type="ORF">C7Y72_13680</name>
</gene>
<dbReference type="AlphaFoldDB" id="A0A2T4UMZ8"/>
<dbReference type="InterPro" id="IPR050312">
    <property type="entry name" value="IolE/XylAMocC-like"/>
</dbReference>
<protein>
    <recommendedName>
        <fullName evidence="1">Xylose isomerase-like TIM barrel domain-containing protein</fullName>
    </recommendedName>
</protein>